<dbReference type="GeneID" id="25913183"/>
<dbReference type="Pfam" id="PF00274">
    <property type="entry name" value="Glycolytic"/>
    <property type="match status" value="1"/>
</dbReference>
<dbReference type="UniPathway" id="UPA00109">
    <property type="reaction ID" value="UER00183"/>
</dbReference>
<comment type="pathway">
    <text evidence="1">Carbohydrate degradation; glycolysis; D-glyceraldehyde 3-phosphate and glycerone phosphate from D-glucose: step 4/4.</text>
</comment>
<evidence type="ECO:0000313" key="7">
    <source>
        <dbReference type="Proteomes" id="UP000054560"/>
    </source>
</evidence>
<dbReference type="STRING" id="667725.A0A0L0FFG4"/>
<dbReference type="EC" id="4.1.2.13" evidence="3"/>
<protein>
    <recommendedName>
        <fullName evidence="3">fructose-bisphosphate aldolase</fullName>
        <ecNumber evidence="3">4.1.2.13</ecNumber>
    </recommendedName>
</protein>
<sequence>MQGLDSLAERLRGYYILGARFTKWRAPFTIDAETGRPTAIAIEANMRDLARVALISQAEGMVPIVEPDVVMQGTHDLPTAVAINTQIHATLYKAMLDHGVYMEGCILKTNMVTPGLSYPVSYTKQDIAAACLTVLKRTMPVSIRSCNYLSGGQALHVACARLGAIQALKGNCPWNISFSWSAALQLPLLDLCKGTTLQDALPSMASLYLEELQLACAASKGIIPADFEESIGGHEPKN</sequence>
<dbReference type="Proteomes" id="UP000054560">
    <property type="component" value="Unassembled WGS sequence"/>
</dbReference>
<dbReference type="OrthoDB" id="36455at2759"/>
<keyword evidence="5" id="KW-0456">Lyase</keyword>
<dbReference type="InterPro" id="IPR000741">
    <property type="entry name" value="FBA_I"/>
</dbReference>
<dbReference type="InterPro" id="IPR013785">
    <property type="entry name" value="Aldolase_TIM"/>
</dbReference>
<dbReference type="EMBL" id="KQ244091">
    <property type="protein sequence ID" value="KNC74783.1"/>
    <property type="molecule type" value="Genomic_DNA"/>
</dbReference>
<dbReference type="Gene3D" id="3.20.20.70">
    <property type="entry name" value="Aldolase class I"/>
    <property type="match status" value="1"/>
</dbReference>
<accession>A0A0L0FFG4</accession>
<reference evidence="6 7" key="1">
    <citation type="submission" date="2011-02" db="EMBL/GenBank/DDBJ databases">
        <title>The Genome Sequence of Sphaeroforma arctica JP610.</title>
        <authorList>
            <consortium name="The Broad Institute Genome Sequencing Platform"/>
            <person name="Russ C."/>
            <person name="Cuomo C."/>
            <person name="Young S.K."/>
            <person name="Zeng Q."/>
            <person name="Gargeya S."/>
            <person name="Alvarado L."/>
            <person name="Berlin A."/>
            <person name="Chapman S.B."/>
            <person name="Chen Z."/>
            <person name="Freedman E."/>
            <person name="Gellesch M."/>
            <person name="Goldberg J."/>
            <person name="Griggs A."/>
            <person name="Gujja S."/>
            <person name="Heilman E."/>
            <person name="Heiman D."/>
            <person name="Howarth C."/>
            <person name="Mehta T."/>
            <person name="Neiman D."/>
            <person name="Pearson M."/>
            <person name="Roberts A."/>
            <person name="Saif S."/>
            <person name="Shea T."/>
            <person name="Shenoy N."/>
            <person name="Sisk P."/>
            <person name="Stolte C."/>
            <person name="Sykes S."/>
            <person name="White J."/>
            <person name="Yandava C."/>
            <person name="Burger G."/>
            <person name="Gray M.W."/>
            <person name="Holland P.W.H."/>
            <person name="King N."/>
            <person name="Lang F.B.F."/>
            <person name="Roger A.J."/>
            <person name="Ruiz-Trillo I."/>
            <person name="Haas B."/>
            <person name="Nusbaum C."/>
            <person name="Birren B."/>
        </authorList>
    </citation>
    <scope>NUCLEOTIDE SEQUENCE [LARGE SCALE GENOMIC DNA]</scope>
    <source>
        <strain evidence="6 7">JP610</strain>
    </source>
</reference>
<dbReference type="PANTHER" id="PTHR11627">
    <property type="entry name" value="FRUCTOSE-BISPHOSPHATE ALDOLASE"/>
    <property type="match status" value="1"/>
</dbReference>
<evidence type="ECO:0000256" key="5">
    <source>
        <dbReference type="ARBA" id="ARBA00023239"/>
    </source>
</evidence>
<evidence type="ECO:0000256" key="1">
    <source>
        <dbReference type="ARBA" id="ARBA00004714"/>
    </source>
</evidence>
<name>A0A0L0FFG4_9EUKA</name>
<dbReference type="RefSeq" id="XP_014148685.1">
    <property type="nucleotide sequence ID" value="XM_014293210.1"/>
</dbReference>
<dbReference type="eggNOG" id="KOG1557">
    <property type="taxonomic scope" value="Eukaryota"/>
</dbReference>
<evidence type="ECO:0000256" key="2">
    <source>
        <dbReference type="ARBA" id="ARBA00010387"/>
    </source>
</evidence>
<evidence type="ECO:0000313" key="6">
    <source>
        <dbReference type="EMBL" id="KNC74783.1"/>
    </source>
</evidence>
<dbReference type="GO" id="GO:0006096">
    <property type="term" value="P:glycolytic process"/>
    <property type="evidence" value="ECO:0007669"/>
    <property type="project" value="UniProtKB-UniPathway"/>
</dbReference>
<dbReference type="SUPFAM" id="SSF51569">
    <property type="entry name" value="Aldolase"/>
    <property type="match status" value="1"/>
</dbReference>
<comment type="similarity">
    <text evidence="2">Belongs to the class I fructose-bisphosphate aldolase family.</text>
</comment>
<dbReference type="AlphaFoldDB" id="A0A0L0FFG4"/>
<dbReference type="GO" id="GO:0004332">
    <property type="term" value="F:fructose-bisphosphate aldolase activity"/>
    <property type="evidence" value="ECO:0007669"/>
    <property type="project" value="UniProtKB-EC"/>
</dbReference>
<evidence type="ECO:0000256" key="3">
    <source>
        <dbReference type="ARBA" id="ARBA00013068"/>
    </source>
</evidence>
<organism evidence="6 7">
    <name type="scientific">Sphaeroforma arctica JP610</name>
    <dbReference type="NCBI Taxonomy" id="667725"/>
    <lineage>
        <taxon>Eukaryota</taxon>
        <taxon>Ichthyosporea</taxon>
        <taxon>Ichthyophonida</taxon>
        <taxon>Sphaeroforma</taxon>
    </lineage>
</organism>
<proteinExistence type="inferred from homology"/>
<keyword evidence="7" id="KW-1185">Reference proteome</keyword>
<gene>
    <name evidence="6" type="ORF">SARC_12679</name>
</gene>
<evidence type="ECO:0000256" key="4">
    <source>
        <dbReference type="ARBA" id="ARBA00023152"/>
    </source>
</evidence>
<keyword evidence="4" id="KW-0324">Glycolysis</keyword>